<comment type="caution">
    <text evidence="2">The sequence shown here is derived from an EMBL/GenBank/DDBJ whole genome shotgun (WGS) entry which is preliminary data.</text>
</comment>
<feature type="region of interest" description="Disordered" evidence="1">
    <location>
        <begin position="156"/>
        <end position="180"/>
    </location>
</feature>
<feature type="compositionally biased region" description="Polar residues" evidence="1">
    <location>
        <begin position="156"/>
        <end position="174"/>
    </location>
</feature>
<name>A0A9N9P6G6_9GLOM</name>
<organism evidence="2 3">
    <name type="scientific">Cetraspora pellucida</name>
    <dbReference type="NCBI Taxonomy" id="1433469"/>
    <lineage>
        <taxon>Eukaryota</taxon>
        <taxon>Fungi</taxon>
        <taxon>Fungi incertae sedis</taxon>
        <taxon>Mucoromycota</taxon>
        <taxon>Glomeromycotina</taxon>
        <taxon>Glomeromycetes</taxon>
        <taxon>Diversisporales</taxon>
        <taxon>Gigasporaceae</taxon>
        <taxon>Cetraspora</taxon>
    </lineage>
</organism>
<evidence type="ECO:0000313" key="2">
    <source>
        <dbReference type="EMBL" id="CAG8791522.1"/>
    </source>
</evidence>
<accession>A0A9N9P6G6</accession>
<dbReference type="OrthoDB" id="2440309at2759"/>
<dbReference type="Proteomes" id="UP000789759">
    <property type="component" value="Unassembled WGS sequence"/>
</dbReference>
<evidence type="ECO:0000313" key="3">
    <source>
        <dbReference type="Proteomes" id="UP000789759"/>
    </source>
</evidence>
<keyword evidence="3" id="KW-1185">Reference proteome</keyword>
<reference evidence="2" key="1">
    <citation type="submission" date="2021-06" db="EMBL/GenBank/DDBJ databases">
        <authorList>
            <person name="Kallberg Y."/>
            <person name="Tangrot J."/>
            <person name="Rosling A."/>
        </authorList>
    </citation>
    <scope>NUCLEOTIDE SEQUENCE</scope>
    <source>
        <strain evidence="2">FL966</strain>
    </source>
</reference>
<gene>
    <name evidence="2" type="ORF">CPELLU_LOCUS17040</name>
</gene>
<evidence type="ECO:0000256" key="1">
    <source>
        <dbReference type="SAM" id="MobiDB-lite"/>
    </source>
</evidence>
<sequence length="437" mass="50625">MDIKQEREAIVKTVLRNECDNYLYEYLIQREEQASFTEDMRSEHDGYIAELRKLINDSELGDKAKIAWDTFEAYGKKAQVVFNFWDEIQKFREEETALTQYARAQEESSEGVSLPVRRKREYKNCDTNVKKIRVDGQDSQLDDDSELTSAFEDETNCTTIGPSISTNDNNNKSSELIPYSDNQDFEDDLEEIDLDLAKLSKELECEPTVKWAVGCINVSDRFRQYQKEVFKKAVRRSLKHANIYEILALSSILVLCWPCPYPIFTNREWREIMSTNPYAMNKPPLPQEISSSLREAASRRLSRGDVFMECGNSDLNRLVALMFNNLYYGIPEVVPPKLSEEEHCDMFIYPIARSFRRSEKEYELRLNRTTTGSKSRPDLSCVVNDISILNSEFKPLGCTPLQEKKDRLKAHLKSRKSINQQLERKGGPAESVIFLNI</sequence>
<feature type="non-terminal residue" evidence="2">
    <location>
        <position position="437"/>
    </location>
</feature>
<dbReference type="EMBL" id="CAJVQA010027318">
    <property type="protein sequence ID" value="CAG8791522.1"/>
    <property type="molecule type" value="Genomic_DNA"/>
</dbReference>
<dbReference type="AlphaFoldDB" id="A0A9N9P6G6"/>
<proteinExistence type="predicted"/>
<protein>
    <submittedName>
        <fullName evidence="2">9053_t:CDS:1</fullName>
    </submittedName>
</protein>